<dbReference type="Proteomes" id="UP000542358">
    <property type="component" value="Unassembled WGS sequence"/>
</dbReference>
<protein>
    <submittedName>
        <fullName evidence="1">ENR1 protein</fullName>
    </submittedName>
</protein>
<reference evidence="1 2" key="1">
    <citation type="submission" date="2019-09" db="EMBL/GenBank/DDBJ databases">
        <title>Bird 10,000 Genomes (B10K) Project - Family phase.</title>
        <authorList>
            <person name="Zhang G."/>
        </authorList>
    </citation>
    <scope>NUCLEOTIDE SEQUENCE [LARGE SCALE GENOMIC DNA]</scope>
    <source>
        <strain evidence="1">B10K-DU-029-42</strain>
        <tissue evidence="1">Muscle</tissue>
    </source>
</reference>
<feature type="non-terminal residue" evidence="1">
    <location>
        <position position="88"/>
    </location>
</feature>
<accession>A0A7K6K308</accession>
<comment type="caution">
    <text evidence="1">The sequence shown here is derived from an EMBL/GenBank/DDBJ whole genome shotgun (WGS) entry which is preliminary data.</text>
</comment>
<dbReference type="AlphaFoldDB" id="A0A7K6K308"/>
<feature type="non-terminal residue" evidence="1">
    <location>
        <position position="1"/>
    </location>
</feature>
<dbReference type="EMBL" id="VZRR01006454">
    <property type="protein sequence ID" value="NWW06966.1"/>
    <property type="molecule type" value="Genomic_DNA"/>
</dbReference>
<evidence type="ECO:0000313" key="1">
    <source>
        <dbReference type="EMBL" id="NWW06966.1"/>
    </source>
</evidence>
<organism evidence="1 2">
    <name type="scientific">Oreocharis arfaki</name>
    <name type="common">tit berrypecker</name>
    <dbReference type="NCBI Taxonomy" id="979223"/>
    <lineage>
        <taxon>Eukaryota</taxon>
        <taxon>Metazoa</taxon>
        <taxon>Chordata</taxon>
        <taxon>Craniata</taxon>
        <taxon>Vertebrata</taxon>
        <taxon>Euteleostomi</taxon>
        <taxon>Archelosauria</taxon>
        <taxon>Archosauria</taxon>
        <taxon>Dinosauria</taxon>
        <taxon>Saurischia</taxon>
        <taxon>Theropoda</taxon>
        <taxon>Coelurosauria</taxon>
        <taxon>Aves</taxon>
        <taxon>Neognathae</taxon>
        <taxon>Neoaves</taxon>
        <taxon>Telluraves</taxon>
        <taxon>Australaves</taxon>
        <taxon>Passeriformes</taxon>
        <taxon>Passeroidea</taxon>
        <taxon>Paramythiidae</taxon>
        <taxon>Oreocharis</taxon>
    </lineage>
</organism>
<evidence type="ECO:0000313" key="2">
    <source>
        <dbReference type="Proteomes" id="UP000542358"/>
    </source>
</evidence>
<gene>
    <name evidence="1" type="primary">Erv31_0</name>
    <name evidence="1" type="ORF">OREARF_R15494</name>
</gene>
<sequence>IPIKNERWYLRAKPNIDPFLEIPQVSNFWGRIRNTEMEWWAPDGLYWIHGKKAYSRLPSNWGGICALGVIQPFFLLPKQDGADLGVPL</sequence>
<proteinExistence type="predicted"/>
<keyword evidence="2" id="KW-1185">Reference proteome</keyword>
<name>A0A7K6K308_9PASE</name>